<reference evidence="7" key="1">
    <citation type="journal article" date="2016" name="Proc. Natl. Acad. Sci. U.S.A.">
        <title>Chromosome-level assembly of Arabidopsis thaliana Ler reveals the extent of translocation and inversion polymorphisms.</title>
        <authorList>
            <person name="Zapata L."/>
            <person name="Ding J."/>
            <person name="Willing E.M."/>
            <person name="Hartwig B."/>
            <person name="Bezdan D."/>
            <person name="Jiao W.B."/>
            <person name="Patel V."/>
            <person name="Velikkakam James G."/>
            <person name="Koornneef M."/>
            <person name="Ossowski S."/>
            <person name="Schneeberger K."/>
        </authorList>
    </citation>
    <scope>NUCLEOTIDE SEQUENCE [LARGE SCALE GENOMIC DNA]</scope>
    <source>
        <strain evidence="7">cv. Landsberg erecta</strain>
    </source>
</reference>
<dbReference type="AlphaFoldDB" id="A0A178UGS3"/>
<dbReference type="PANTHER" id="PTHR32410">
    <property type="entry name" value="CYSTEINE/HISTIDINE-RICH C1 DOMAIN FAMILY PROTEIN"/>
    <property type="match status" value="1"/>
</dbReference>
<accession>A0A178UGS3</accession>
<dbReference type="Pfam" id="PF22926">
    <property type="entry name" value="C1-like_CT"/>
    <property type="match status" value="1"/>
</dbReference>
<keyword evidence="4" id="KW-0862">Zinc</keyword>
<dbReference type="Pfam" id="PF03107">
    <property type="entry name" value="C1_2"/>
    <property type="match status" value="5"/>
</dbReference>
<keyword evidence="3" id="KW-0863">Zinc-finger</keyword>
<feature type="domain" description="Phorbol-ester/DAG-type" evidence="5">
    <location>
        <begin position="533"/>
        <end position="587"/>
    </location>
</feature>
<protein>
    <recommendedName>
        <fullName evidence="5">Phorbol-ester/DAG-type domain-containing protein</fullName>
    </recommendedName>
</protein>
<evidence type="ECO:0000313" key="7">
    <source>
        <dbReference type="Proteomes" id="UP000078284"/>
    </source>
</evidence>
<dbReference type="InterPro" id="IPR001965">
    <property type="entry name" value="Znf_PHD"/>
</dbReference>
<dbReference type="InterPro" id="IPR046349">
    <property type="entry name" value="C1-like_sf"/>
</dbReference>
<name>A0A178UGS3_ARATH</name>
<proteinExistence type="predicted"/>
<organism evidence="6 7">
    <name type="scientific">Arabidopsis thaliana</name>
    <name type="common">Mouse-ear cress</name>
    <dbReference type="NCBI Taxonomy" id="3702"/>
    <lineage>
        <taxon>Eukaryota</taxon>
        <taxon>Viridiplantae</taxon>
        <taxon>Streptophyta</taxon>
        <taxon>Embryophyta</taxon>
        <taxon>Tracheophyta</taxon>
        <taxon>Spermatophyta</taxon>
        <taxon>Magnoliopsida</taxon>
        <taxon>eudicotyledons</taxon>
        <taxon>Gunneridae</taxon>
        <taxon>Pentapetalae</taxon>
        <taxon>rosids</taxon>
        <taxon>malvids</taxon>
        <taxon>Brassicales</taxon>
        <taxon>Brassicaceae</taxon>
        <taxon>Camelineae</taxon>
        <taxon>Arabidopsis</taxon>
    </lineage>
</organism>
<evidence type="ECO:0000256" key="3">
    <source>
        <dbReference type="ARBA" id="ARBA00022771"/>
    </source>
</evidence>
<evidence type="ECO:0000313" key="6">
    <source>
        <dbReference type="EMBL" id="OAO92830.1"/>
    </source>
</evidence>
<gene>
    <name evidence="6" type="ordered locus">AXX17_At5g35070</name>
</gene>
<keyword evidence="1" id="KW-0479">Metal-binding</keyword>
<dbReference type="SMART" id="SM00249">
    <property type="entry name" value="PHD"/>
    <property type="match status" value="3"/>
</dbReference>
<dbReference type="InterPro" id="IPR053192">
    <property type="entry name" value="Vacuole_Formation_Reg"/>
</dbReference>
<dbReference type="InterPro" id="IPR004146">
    <property type="entry name" value="DC1"/>
</dbReference>
<evidence type="ECO:0000256" key="4">
    <source>
        <dbReference type="ARBA" id="ARBA00022833"/>
    </source>
</evidence>
<dbReference type="EMBL" id="LUHQ01000005">
    <property type="protein sequence ID" value="OAO92830.1"/>
    <property type="molecule type" value="Genomic_DNA"/>
</dbReference>
<evidence type="ECO:0000256" key="2">
    <source>
        <dbReference type="ARBA" id="ARBA00022737"/>
    </source>
</evidence>
<evidence type="ECO:0000256" key="1">
    <source>
        <dbReference type="ARBA" id="ARBA00022723"/>
    </source>
</evidence>
<dbReference type="SUPFAM" id="SSF57889">
    <property type="entry name" value="Cysteine-rich domain"/>
    <property type="match status" value="4"/>
</dbReference>
<dbReference type="Proteomes" id="UP000078284">
    <property type="component" value="Chromosome 5"/>
</dbReference>
<dbReference type="GO" id="GO:0008270">
    <property type="term" value="F:zinc ion binding"/>
    <property type="evidence" value="ECO:0007669"/>
    <property type="project" value="UniProtKB-KW"/>
</dbReference>
<dbReference type="PANTHER" id="PTHR32410:SF153">
    <property type="entry name" value="CHP-RICH ZINC FINGER PROTEIN-LIKE-RELATED"/>
    <property type="match status" value="1"/>
</dbReference>
<dbReference type="ExpressionAtlas" id="A0A178UGS3">
    <property type="expression patterns" value="baseline and differential"/>
</dbReference>
<sequence length="655" mass="75371">MSSMGVFCKEEIGGKPNLVYTLTQTDNPTSSGEALTMDSGEDDLPLQPLFFCPMARTNFLKLKYKNDDDGVNFMGHPFNSSPHFPSKRSSDQLSQSLLDCNRPEICKLPVVPLFWCNYEEPDLRVFACTACDLGILSTNYFACLQCEGKFHKECVESPLEIKHPSHLFHPLQLYKIPRRPMTCSCCEEPIFNLFYQCTTCEVSMHTVCAMSPIPFVLDHPKSHPHPLTFFPTQDSLVCHICSLIRNFDPTYICIQCVFVIHRDCIGFPLVIRISRHPHRISFTFSPQSGLLTCGVCRQSVDDRYGAYVCNKCDAYFVHSKCALHLMMWDGKDLDGVPDEDDMIDDGEPFQRIADGIILHPFHSHHLRLEIFKAYDGKKYCRGCVLPIYEGQFYSCMECDFLLHESCANAPRMIRHPLYPHPLTLNAANEGPGKNIAVFCCSACKRDGTGFYYEHHTDYSSFWLDLRCAMITEPFEYQGHIHPLFLTWNLQKETRCQLCKQKSDVSLLNCMECEYIICFCCATIPYKVRYKHDSHFLSICDGKEAGDQPDWCEICEGKIKERKLSVYKCNDCCTTLHAECLLGIHIYMKPITTALKFYVYSQFTEYKGYAPRRIEVSLCLNSSLSRPICTRCMRRCLFPTYYRGLNRLFFCSWNCI</sequence>
<dbReference type="PROSITE" id="PS50081">
    <property type="entry name" value="ZF_DAG_PE_2"/>
    <property type="match status" value="2"/>
</dbReference>
<dbReference type="InterPro" id="IPR002219">
    <property type="entry name" value="PKC_DAG/PE"/>
</dbReference>
<keyword evidence="2" id="KW-0677">Repeat</keyword>
<comment type="caution">
    <text evidence="6">The sequence shown here is derived from an EMBL/GenBank/DDBJ whole genome shotgun (WGS) entry which is preliminary data.</text>
</comment>
<feature type="domain" description="Phorbol-ester/DAG-type" evidence="5">
    <location>
        <begin position="165"/>
        <end position="216"/>
    </location>
</feature>
<evidence type="ECO:0000259" key="5">
    <source>
        <dbReference type="PROSITE" id="PS50081"/>
    </source>
</evidence>
<dbReference type="InterPro" id="IPR054483">
    <property type="entry name" value="DC1-like_CT"/>
</dbReference>